<accession>A0A4R6JWX2</accession>
<dbReference type="EMBL" id="SNWR01000001">
    <property type="protein sequence ID" value="TDO41274.1"/>
    <property type="molecule type" value="Genomic_DNA"/>
</dbReference>
<dbReference type="InterPro" id="IPR032710">
    <property type="entry name" value="NTF2-like_dom_sf"/>
</dbReference>
<evidence type="ECO:0000313" key="2">
    <source>
        <dbReference type="Proteomes" id="UP000294901"/>
    </source>
</evidence>
<name>A0A4R6JWX2_9ACTN</name>
<proteinExistence type="predicted"/>
<keyword evidence="2" id="KW-1185">Reference proteome</keyword>
<protein>
    <submittedName>
        <fullName evidence="1">SnoaL-like polyketide cyclase</fullName>
    </submittedName>
</protein>
<dbReference type="AlphaFoldDB" id="A0A4R6JWX2"/>
<dbReference type="InterPro" id="IPR009959">
    <property type="entry name" value="Cyclase_SnoaL-like"/>
</dbReference>
<sequence>MTQRFTRNELMARLIRAGELEVSGEDPVEAATYFDTEKFRFHGPDGFESDFAGLTAYFSSVREAFADRTIRRGIVIAEGDHLACQTWIEGTFTREFTLSPAGPLPPNGERIVFDLINIFRFDDRGRLLEEWVRADNRSLLRQLGAEGR</sequence>
<reference evidence="1 2" key="1">
    <citation type="submission" date="2019-03" db="EMBL/GenBank/DDBJ databases">
        <title>Sequencing the genomes of 1000 actinobacteria strains.</title>
        <authorList>
            <person name="Klenk H.-P."/>
        </authorList>
    </citation>
    <scope>NUCLEOTIDE SEQUENCE [LARGE SCALE GENOMIC DNA]</scope>
    <source>
        <strain evidence="1 2">DSM 43805</strain>
    </source>
</reference>
<dbReference type="Gene3D" id="3.10.450.50">
    <property type="match status" value="1"/>
</dbReference>
<comment type="caution">
    <text evidence="1">The sequence shown here is derived from an EMBL/GenBank/DDBJ whole genome shotgun (WGS) entry which is preliminary data.</text>
</comment>
<dbReference type="GO" id="GO:0030638">
    <property type="term" value="P:polyketide metabolic process"/>
    <property type="evidence" value="ECO:0007669"/>
    <property type="project" value="InterPro"/>
</dbReference>
<dbReference type="SUPFAM" id="SSF54427">
    <property type="entry name" value="NTF2-like"/>
    <property type="match status" value="1"/>
</dbReference>
<dbReference type="RefSeq" id="WP_208116363.1">
    <property type="nucleotide sequence ID" value="NZ_SNWR01000001.1"/>
</dbReference>
<gene>
    <name evidence="1" type="ORF">C8E87_5004</name>
</gene>
<dbReference type="Pfam" id="PF07366">
    <property type="entry name" value="SnoaL"/>
    <property type="match status" value="1"/>
</dbReference>
<organism evidence="1 2">
    <name type="scientific">Paractinoplanes brasiliensis</name>
    <dbReference type="NCBI Taxonomy" id="52695"/>
    <lineage>
        <taxon>Bacteria</taxon>
        <taxon>Bacillati</taxon>
        <taxon>Actinomycetota</taxon>
        <taxon>Actinomycetes</taxon>
        <taxon>Micromonosporales</taxon>
        <taxon>Micromonosporaceae</taxon>
        <taxon>Paractinoplanes</taxon>
    </lineage>
</organism>
<dbReference type="Proteomes" id="UP000294901">
    <property type="component" value="Unassembled WGS sequence"/>
</dbReference>
<evidence type="ECO:0000313" key="1">
    <source>
        <dbReference type="EMBL" id="TDO41274.1"/>
    </source>
</evidence>